<dbReference type="CDD" id="cd02440">
    <property type="entry name" value="AdoMet_MTases"/>
    <property type="match status" value="1"/>
</dbReference>
<reference evidence="4" key="3">
    <citation type="submission" date="2019-03" db="EMBL/GenBank/DDBJ databases">
        <title>Complete genome of Methylacidiphilum kamchatkense Kam1.</title>
        <authorList>
            <person name="Kruse T."/>
            <person name="Murarilal Ratnadevi C."/>
            <person name="Erikstad H.-A."/>
            <person name="Birkeland N.-K."/>
        </authorList>
    </citation>
    <scope>NUCLEOTIDE SEQUENCE [LARGE SCALE GENOMIC DNA]</scope>
    <source>
        <strain evidence="4">kam1</strain>
    </source>
</reference>
<dbReference type="PANTHER" id="PTHR43861">
    <property type="entry name" value="TRANS-ACONITATE 2-METHYLTRANSFERASE-RELATED"/>
    <property type="match status" value="1"/>
</dbReference>
<dbReference type="OrthoDB" id="9791837at2"/>
<dbReference type="EMBL" id="CP037899">
    <property type="protein sequence ID" value="QDQ42524.1"/>
    <property type="molecule type" value="Genomic_DNA"/>
</dbReference>
<sequence length="110" mass="12899">MSFGIATEQHKLRYLFLQDQPPSSLLEVGCGKGRFLHRMHKKGWSVSGIEIDRQALEYIKKKYQLKKIFQSLKEAHFPNESFDWIVLSHVIEHLLDPITELKEVFQTSKT</sequence>
<evidence type="ECO:0000313" key="2">
    <source>
        <dbReference type="EMBL" id="QDQ42524.1"/>
    </source>
</evidence>
<dbReference type="GO" id="GO:0032259">
    <property type="term" value="P:methylation"/>
    <property type="evidence" value="ECO:0007669"/>
    <property type="project" value="UniProtKB-KW"/>
</dbReference>
<evidence type="ECO:0000313" key="3">
    <source>
        <dbReference type="Proteomes" id="UP000031594"/>
    </source>
</evidence>
<dbReference type="AlphaFoldDB" id="A0A0C1RN75"/>
<dbReference type="Gene3D" id="3.40.50.150">
    <property type="entry name" value="Vaccinia Virus protein VP39"/>
    <property type="match status" value="1"/>
</dbReference>
<protein>
    <submittedName>
        <fullName evidence="2">Methyltransferase family protein</fullName>
    </submittedName>
</protein>
<dbReference type="Proteomes" id="UP000031594">
    <property type="component" value="Unassembled WGS sequence"/>
</dbReference>
<dbReference type="STRING" id="1202785.A946_02065"/>
<dbReference type="RefSeq" id="WP_039720732.1">
    <property type="nucleotide sequence ID" value="NZ_CP037899.1"/>
</dbReference>
<name>A0A0C1RN75_9BACT</name>
<accession>A0A0C1RN75</accession>
<reference evidence="2" key="2">
    <citation type="journal article" date="2019" name="BMC Genomics">
        <title>Complete genome sequence analysis of the thermoacidophilic verrucomicrobial methanotroph 'Candidatus Methylacidiphilum kamchatkense' strain Kam1 and comparison with its closest relatives.</title>
        <authorList>
            <person name="Kruse T."/>
            <person name="Ratnadevi C.M."/>
            <person name="Erikstad H.A."/>
            <person name="Birkeland N.K."/>
        </authorList>
    </citation>
    <scope>NUCLEOTIDE SEQUENCE</scope>
    <source>
        <strain evidence="2">Kam1</strain>
    </source>
</reference>
<dbReference type="KEGG" id="mkc:kam1_1299"/>
<dbReference type="EMBL" id="JQNX01000001">
    <property type="protein sequence ID" value="KIE59477.1"/>
    <property type="molecule type" value="Genomic_DNA"/>
</dbReference>
<dbReference type="Proteomes" id="UP000315925">
    <property type="component" value="Chromosome"/>
</dbReference>
<keyword evidence="2" id="KW-0808">Transferase</keyword>
<reference evidence="1 3" key="1">
    <citation type="submission" date="2014-08" db="EMBL/GenBank/DDBJ databases">
        <title>Methylacidiphilum kamchatkense strain Kam1 draft genome sequence.</title>
        <authorList>
            <person name="Birkeland N.-K."/>
            <person name="Erikstad H.A."/>
        </authorList>
    </citation>
    <scope>NUCLEOTIDE SEQUENCE [LARGE SCALE GENOMIC DNA]</scope>
    <source>
        <strain evidence="1 3">Kam1</strain>
    </source>
</reference>
<organism evidence="2 4">
    <name type="scientific">Methylacidiphilum kamchatkense Kam1</name>
    <dbReference type="NCBI Taxonomy" id="1202785"/>
    <lineage>
        <taxon>Bacteria</taxon>
        <taxon>Pseudomonadati</taxon>
        <taxon>Verrucomicrobiota</taxon>
        <taxon>Methylacidiphilae</taxon>
        <taxon>Methylacidiphilales</taxon>
        <taxon>Methylacidiphilaceae</taxon>
        <taxon>Methylacidiphilum (ex Ratnadevi et al. 2023)</taxon>
    </lineage>
</organism>
<keyword evidence="2" id="KW-0489">Methyltransferase</keyword>
<evidence type="ECO:0000313" key="1">
    <source>
        <dbReference type="EMBL" id="KIE59477.1"/>
    </source>
</evidence>
<dbReference type="Pfam" id="PF13489">
    <property type="entry name" value="Methyltransf_23"/>
    <property type="match status" value="1"/>
</dbReference>
<keyword evidence="3" id="KW-1185">Reference proteome</keyword>
<dbReference type="InterPro" id="IPR029063">
    <property type="entry name" value="SAM-dependent_MTases_sf"/>
</dbReference>
<dbReference type="SUPFAM" id="SSF53335">
    <property type="entry name" value="S-adenosyl-L-methionine-dependent methyltransferases"/>
    <property type="match status" value="1"/>
</dbReference>
<dbReference type="PANTHER" id="PTHR43861:SF6">
    <property type="entry name" value="METHYLTRANSFERASE TYPE 11"/>
    <property type="match status" value="1"/>
</dbReference>
<proteinExistence type="predicted"/>
<dbReference type="GO" id="GO:0008168">
    <property type="term" value="F:methyltransferase activity"/>
    <property type="evidence" value="ECO:0007669"/>
    <property type="project" value="UniProtKB-KW"/>
</dbReference>
<gene>
    <name evidence="1" type="ORF">A946_02065</name>
    <name evidence="2" type="ORF">kam1_1299</name>
</gene>
<evidence type="ECO:0000313" key="4">
    <source>
        <dbReference type="Proteomes" id="UP000315925"/>
    </source>
</evidence>